<accession>A0A8D8CXI5</accession>
<evidence type="ECO:0000313" key="2">
    <source>
        <dbReference type="EMBL" id="CAG6499237.1"/>
    </source>
</evidence>
<dbReference type="EMBL" id="HBUE01137226">
    <property type="protein sequence ID" value="CAG6499237.1"/>
    <property type="molecule type" value="Transcribed_RNA"/>
</dbReference>
<feature type="compositionally biased region" description="Basic residues" evidence="1">
    <location>
        <begin position="138"/>
        <end position="147"/>
    </location>
</feature>
<evidence type="ECO:0000256" key="1">
    <source>
        <dbReference type="SAM" id="MobiDB-lite"/>
    </source>
</evidence>
<feature type="region of interest" description="Disordered" evidence="1">
    <location>
        <begin position="117"/>
        <end position="147"/>
    </location>
</feature>
<dbReference type="AlphaFoldDB" id="A0A8D8CXI5"/>
<feature type="compositionally biased region" description="Polar residues" evidence="1">
    <location>
        <begin position="1"/>
        <end position="11"/>
    </location>
</feature>
<feature type="compositionally biased region" description="Polar residues" evidence="1">
    <location>
        <begin position="80"/>
        <end position="90"/>
    </location>
</feature>
<feature type="compositionally biased region" description="Low complexity" evidence="1">
    <location>
        <begin position="117"/>
        <end position="132"/>
    </location>
</feature>
<reference evidence="2" key="1">
    <citation type="submission" date="2021-05" db="EMBL/GenBank/DDBJ databases">
        <authorList>
            <person name="Alioto T."/>
            <person name="Alioto T."/>
            <person name="Gomez Garrido J."/>
        </authorList>
    </citation>
    <scope>NUCLEOTIDE SEQUENCE</scope>
</reference>
<dbReference type="EMBL" id="HBUE01137231">
    <property type="protein sequence ID" value="CAG6499239.1"/>
    <property type="molecule type" value="Transcribed_RNA"/>
</dbReference>
<feature type="region of interest" description="Disordered" evidence="1">
    <location>
        <begin position="1"/>
        <end position="102"/>
    </location>
</feature>
<sequence length="147" mass="15736">MVAFSKASTEASYGHTAGTRKPSLEAPRSTHGGNQVGHNGGITAQEAGNISMQAVRTRGRRSRSWRAAPRPLALFRGGTQAANHHTTVTKLHTRCSTRRAAREPHYRLTTVHTYKGSTDAAVTSGSTATSSGDEPHSHTHGGRRKSR</sequence>
<organism evidence="2">
    <name type="scientific">Culex pipiens</name>
    <name type="common">House mosquito</name>
    <dbReference type="NCBI Taxonomy" id="7175"/>
    <lineage>
        <taxon>Eukaryota</taxon>
        <taxon>Metazoa</taxon>
        <taxon>Ecdysozoa</taxon>
        <taxon>Arthropoda</taxon>
        <taxon>Hexapoda</taxon>
        <taxon>Insecta</taxon>
        <taxon>Pterygota</taxon>
        <taxon>Neoptera</taxon>
        <taxon>Endopterygota</taxon>
        <taxon>Diptera</taxon>
        <taxon>Nematocera</taxon>
        <taxon>Culicoidea</taxon>
        <taxon>Culicidae</taxon>
        <taxon>Culicinae</taxon>
        <taxon>Culicini</taxon>
        <taxon>Culex</taxon>
        <taxon>Culex</taxon>
    </lineage>
</organism>
<protein>
    <submittedName>
        <fullName evidence="2">(northern house mosquito) hypothetical protein</fullName>
    </submittedName>
</protein>
<name>A0A8D8CXI5_CULPI</name>
<proteinExistence type="predicted"/>